<feature type="region of interest" description="Disordered" evidence="1">
    <location>
        <begin position="71"/>
        <end position="98"/>
    </location>
</feature>
<evidence type="ECO:0000256" key="2">
    <source>
        <dbReference type="SAM" id="SignalP"/>
    </source>
</evidence>
<dbReference type="EMBL" id="PVQB02000233">
    <property type="protein sequence ID" value="KAF4340621.1"/>
    <property type="molecule type" value="Genomic_DNA"/>
</dbReference>
<reference evidence="3" key="1">
    <citation type="journal article" date="2017" name="Mycologia">
        <title>Fusarium algeriense, sp. nov., a novel toxigenic crown rot pathogen of durum wheat from Algeria is nested in the Fusarium burgessii species complex.</title>
        <authorList>
            <person name="Laraba I."/>
            <person name="Keddad A."/>
            <person name="Boureghda H."/>
            <person name="Abdallah N."/>
            <person name="Vaughan M.M."/>
            <person name="Proctor R.H."/>
            <person name="Busman M."/>
            <person name="O'Donnell K."/>
        </authorList>
    </citation>
    <scope>NUCLEOTIDE SEQUENCE</scope>
    <source>
        <strain evidence="3">NRRL 25174</strain>
    </source>
</reference>
<reference evidence="3" key="2">
    <citation type="submission" date="2020-02" db="EMBL/GenBank/DDBJ databases">
        <title>Identification and distribution of gene clusters putatively required for synthesis of sphingolipid metabolism inhibitors in phylogenetically diverse species of the filamentous fungus Fusarium.</title>
        <authorList>
            <person name="Kim H.-S."/>
            <person name="Busman M."/>
            <person name="Brown D.W."/>
            <person name="Divon H."/>
            <person name="Uhlig S."/>
            <person name="Proctor R.H."/>
        </authorList>
    </citation>
    <scope>NUCLEOTIDE SEQUENCE</scope>
    <source>
        <strain evidence="3">NRRL 25174</strain>
    </source>
</reference>
<accession>A0A9P5AL61</accession>
<feature type="signal peptide" evidence="2">
    <location>
        <begin position="1"/>
        <end position="16"/>
    </location>
</feature>
<organism evidence="3 4">
    <name type="scientific">Fusarium beomiforme</name>
    <dbReference type="NCBI Taxonomy" id="44412"/>
    <lineage>
        <taxon>Eukaryota</taxon>
        <taxon>Fungi</taxon>
        <taxon>Dikarya</taxon>
        <taxon>Ascomycota</taxon>
        <taxon>Pezizomycotina</taxon>
        <taxon>Sordariomycetes</taxon>
        <taxon>Hypocreomycetidae</taxon>
        <taxon>Hypocreales</taxon>
        <taxon>Nectriaceae</taxon>
        <taxon>Fusarium</taxon>
        <taxon>Fusarium burgessii species complex</taxon>
    </lineage>
</organism>
<evidence type="ECO:0000313" key="3">
    <source>
        <dbReference type="EMBL" id="KAF4340621.1"/>
    </source>
</evidence>
<evidence type="ECO:0000313" key="4">
    <source>
        <dbReference type="Proteomes" id="UP000730481"/>
    </source>
</evidence>
<keyword evidence="2" id="KW-0732">Signal</keyword>
<name>A0A9P5AL61_9HYPO</name>
<dbReference type="Proteomes" id="UP000730481">
    <property type="component" value="Unassembled WGS sequence"/>
</dbReference>
<comment type="caution">
    <text evidence="3">The sequence shown here is derived from an EMBL/GenBank/DDBJ whole genome shotgun (WGS) entry which is preliminary data.</text>
</comment>
<keyword evidence="4" id="KW-1185">Reference proteome</keyword>
<feature type="chain" id="PRO_5040514948" evidence="2">
    <location>
        <begin position="17"/>
        <end position="98"/>
    </location>
</feature>
<sequence>MLTISLIISLVSLSFGKEMIKDHCKKCAIQDLPILDQFPWPDFLDNTGIDPLAYLDHQDFDTPEILACTMASSPNPRHSNVTNKTSDLGPTDSPVQRR</sequence>
<feature type="compositionally biased region" description="Polar residues" evidence="1">
    <location>
        <begin position="71"/>
        <end position="88"/>
    </location>
</feature>
<gene>
    <name evidence="3" type="ORF">FBEOM_5467</name>
</gene>
<dbReference type="AlphaFoldDB" id="A0A9P5AL61"/>
<protein>
    <submittedName>
        <fullName evidence="3">Uncharacterized protein</fullName>
    </submittedName>
</protein>
<proteinExistence type="predicted"/>
<evidence type="ECO:0000256" key="1">
    <source>
        <dbReference type="SAM" id="MobiDB-lite"/>
    </source>
</evidence>